<dbReference type="Pfam" id="PF18844">
    <property type="entry name" value="baeRF_family2"/>
    <property type="match status" value="1"/>
</dbReference>
<organism evidence="2 3">
    <name type="scientific">Rhodococcus pyridinivorans</name>
    <dbReference type="NCBI Taxonomy" id="103816"/>
    <lineage>
        <taxon>Bacteria</taxon>
        <taxon>Bacillati</taxon>
        <taxon>Actinomycetota</taxon>
        <taxon>Actinomycetes</taxon>
        <taxon>Mycobacteriales</taxon>
        <taxon>Nocardiaceae</taxon>
        <taxon>Rhodococcus</taxon>
    </lineage>
</organism>
<evidence type="ECO:0000313" key="2">
    <source>
        <dbReference type="EMBL" id="QOV99639.1"/>
    </source>
</evidence>
<reference evidence="2 3" key="1">
    <citation type="submission" date="2020-10" db="EMBL/GenBank/DDBJ databases">
        <title>Whole genome sequence of oil-degrading bacteria Rhodococcus pyridinivorans strain 5Ap.</title>
        <authorList>
            <person name="Akhremchuk A.E."/>
            <person name="Valentovich L.N."/>
            <person name="Charniauskaya M.I."/>
            <person name="Bukliarevich H.A."/>
            <person name="Titok M.A."/>
        </authorList>
    </citation>
    <scope>NUCLEOTIDE SEQUENCE [LARGE SCALE GENOMIC DNA]</scope>
    <source>
        <strain evidence="2 3">5Ap</strain>
    </source>
</reference>
<gene>
    <name evidence="2" type="ORF">INP59_04435</name>
</gene>
<dbReference type="RefSeq" id="WP_064255907.1">
    <property type="nucleotide sequence ID" value="NZ_CP063450.1"/>
</dbReference>
<dbReference type="InterPro" id="IPR040701">
    <property type="entry name" value="Bact_RF_family2"/>
</dbReference>
<dbReference type="Proteomes" id="UP000593818">
    <property type="component" value="Chromosome"/>
</dbReference>
<proteinExistence type="predicted"/>
<evidence type="ECO:0000313" key="3">
    <source>
        <dbReference type="Proteomes" id="UP000593818"/>
    </source>
</evidence>
<sequence length="364" mass="39012">MKADRFQELASAAGPFASVYFEDTHTTEDAAKVAELTWRAISEKLEELGVSEEVRAHVEHAVTEGPTPVGTSGRAVVANADRVWVDERLVRPPLQTEVRWSDGPYLIPLVEHGSRGRPHLVVRVDHVGADLTVHDRNGAVVHEETVEGDDHPVHKASGAQTPGYGDPEPPVEEQRRRNIAKVAERVTELADEYGTDPVFLIGEVRSRNDLADALVSRTADVAVQVETGSRAEGSDPAQTRAALDEGLAQQRLAEMDEAAERFRAGAGTGLAVEGLAEVTAALRERRVESLIIGDLGDATVLVGDDPSVVAQDSDALSAMGSENERVCRADEALPVAAAVTGADRLVRIDERLSPADGIAALLRY</sequence>
<feature type="region of interest" description="Disordered" evidence="1">
    <location>
        <begin position="147"/>
        <end position="172"/>
    </location>
</feature>
<name>A0A7M2XPI3_9NOCA</name>
<keyword evidence="3" id="KW-1185">Reference proteome</keyword>
<dbReference type="AlphaFoldDB" id="A0A7M2XPI3"/>
<evidence type="ECO:0000256" key="1">
    <source>
        <dbReference type="SAM" id="MobiDB-lite"/>
    </source>
</evidence>
<evidence type="ECO:0008006" key="4">
    <source>
        <dbReference type="Google" id="ProtNLM"/>
    </source>
</evidence>
<accession>A0A7M2XPI3</accession>
<dbReference type="EMBL" id="CP063450">
    <property type="protein sequence ID" value="QOV99639.1"/>
    <property type="molecule type" value="Genomic_DNA"/>
</dbReference>
<protein>
    <recommendedName>
        <fullName evidence="4">Peptide subunit release factor 1 (ERF1)</fullName>
    </recommendedName>
</protein>